<name>T1GXS1_MEGSC</name>
<dbReference type="AlphaFoldDB" id="T1GXS1"/>
<dbReference type="STRING" id="36166.T1GXS1"/>
<evidence type="ECO:0000313" key="2">
    <source>
        <dbReference type="EnsemblMetazoa" id="MESCA008626-PA"/>
    </source>
</evidence>
<accession>T1GXS1</accession>
<dbReference type="Pfam" id="PF13358">
    <property type="entry name" value="DDE_3"/>
    <property type="match status" value="1"/>
</dbReference>
<evidence type="ECO:0000259" key="1">
    <source>
        <dbReference type="Pfam" id="PF13358"/>
    </source>
</evidence>
<proteinExistence type="predicted"/>
<dbReference type="Proteomes" id="UP000015102">
    <property type="component" value="Unassembled WGS sequence"/>
</dbReference>
<evidence type="ECO:0000313" key="3">
    <source>
        <dbReference type="Proteomes" id="UP000015102"/>
    </source>
</evidence>
<dbReference type="Gene3D" id="3.30.420.10">
    <property type="entry name" value="Ribonuclease H-like superfamily/Ribonuclease H"/>
    <property type="match status" value="1"/>
</dbReference>
<dbReference type="HOGENOM" id="CLU_861346_0_0_1"/>
<reference evidence="2" key="2">
    <citation type="submission" date="2015-06" db="UniProtKB">
        <authorList>
            <consortium name="EnsemblMetazoa"/>
        </authorList>
    </citation>
    <scope>IDENTIFICATION</scope>
</reference>
<dbReference type="InterPro" id="IPR036397">
    <property type="entry name" value="RNaseH_sf"/>
</dbReference>
<keyword evidence="3" id="KW-1185">Reference proteome</keyword>
<feature type="domain" description="Tc1-like transposase DDE" evidence="1">
    <location>
        <begin position="133"/>
        <end position="282"/>
    </location>
</feature>
<sequence>MRNTNILTPDEITIVTNLLLKSPAREVAAKINRNILALHYYLKHRENYPPPKDKGYTALAPPLPTLPPTNFNYLKSIQQITTKGSASSTSSSSSSVAQKKIKTEPILTQLHKDERLTFAQMYKPWSEEDWRKVMFHDERKFNLDGPDGFTSYFHDMRNYEGRMSKRPRGGSVYIWFAITFSGLVRFEVSTTKLKPEQFSQFLREEKDKLVQRFQNHPFVIQLNNATYNCNTLEIQQTMNNSCSLQKWPEHSHDINICEHIWSWLIRYIYDSGRQFNRKDELISTIREAVSQVPFILYKICMDLCLTGWRKCEGLMEGIRIVDR</sequence>
<protein>
    <recommendedName>
        <fullName evidence="1">Tc1-like transposase DDE domain-containing protein</fullName>
    </recommendedName>
</protein>
<dbReference type="OMA" id="NICEHIW"/>
<dbReference type="EMBL" id="CAQQ02377935">
    <property type="status" value="NOT_ANNOTATED_CDS"/>
    <property type="molecule type" value="Genomic_DNA"/>
</dbReference>
<reference evidence="3" key="1">
    <citation type="submission" date="2013-02" db="EMBL/GenBank/DDBJ databases">
        <authorList>
            <person name="Hughes D."/>
        </authorList>
    </citation>
    <scope>NUCLEOTIDE SEQUENCE</scope>
    <source>
        <strain>Durham</strain>
        <strain evidence="3">NC isolate 2 -- Noor lab</strain>
    </source>
</reference>
<dbReference type="InterPro" id="IPR038717">
    <property type="entry name" value="Tc1-like_DDE_dom"/>
</dbReference>
<organism evidence="2 3">
    <name type="scientific">Megaselia scalaris</name>
    <name type="common">Humpbacked fly</name>
    <name type="synonym">Phora scalaris</name>
    <dbReference type="NCBI Taxonomy" id="36166"/>
    <lineage>
        <taxon>Eukaryota</taxon>
        <taxon>Metazoa</taxon>
        <taxon>Ecdysozoa</taxon>
        <taxon>Arthropoda</taxon>
        <taxon>Hexapoda</taxon>
        <taxon>Insecta</taxon>
        <taxon>Pterygota</taxon>
        <taxon>Neoptera</taxon>
        <taxon>Endopterygota</taxon>
        <taxon>Diptera</taxon>
        <taxon>Brachycera</taxon>
        <taxon>Muscomorpha</taxon>
        <taxon>Platypezoidea</taxon>
        <taxon>Phoridae</taxon>
        <taxon>Megaseliini</taxon>
        <taxon>Megaselia</taxon>
    </lineage>
</organism>
<dbReference type="EnsemblMetazoa" id="MESCA008626-RA">
    <property type="protein sequence ID" value="MESCA008626-PA"/>
    <property type="gene ID" value="MESCA008626"/>
</dbReference>
<dbReference type="GO" id="GO:0003676">
    <property type="term" value="F:nucleic acid binding"/>
    <property type="evidence" value="ECO:0007669"/>
    <property type="project" value="InterPro"/>
</dbReference>